<organism evidence="3 4">
    <name type="scientific">Candidatus Sulfobium mesophilum</name>
    <dbReference type="NCBI Taxonomy" id="2016548"/>
    <lineage>
        <taxon>Bacteria</taxon>
        <taxon>Pseudomonadati</taxon>
        <taxon>Nitrospirota</taxon>
        <taxon>Nitrospiria</taxon>
        <taxon>Nitrospirales</taxon>
        <taxon>Nitrospiraceae</taxon>
        <taxon>Candidatus Sulfobium</taxon>
    </lineage>
</organism>
<evidence type="ECO:0000313" key="4">
    <source>
        <dbReference type="Proteomes" id="UP000245125"/>
    </source>
</evidence>
<name>A0A2U3QH31_9BACT</name>
<evidence type="ECO:0000256" key="1">
    <source>
        <dbReference type="SAM" id="Coils"/>
    </source>
</evidence>
<proteinExistence type="predicted"/>
<feature type="transmembrane region" description="Helical" evidence="2">
    <location>
        <begin position="12"/>
        <end position="35"/>
    </location>
</feature>
<feature type="coiled-coil region" evidence="1">
    <location>
        <begin position="35"/>
        <end position="93"/>
    </location>
</feature>
<dbReference type="EMBL" id="OUUY01000075">
    <property type="protein sequence ID" value="SPQ00660.1"/>
    <property type="molecule type" value="Genomic_DNA"/>
</dbReference>
<dbReference type="AlphaFoldDB" id="A0A2U3QH31"/>
<keyword evidence="1" id="KW-0175">Coiled coil</keyword>
<keyword evidence="4" id="KW-1185">Reference proteome</keyword>
<dbReference type="OrthoDB" id="9793740at2"/>
<keyword evidence="2" id="KW-0472">Membrane</keyword>
<dbReference type="Gene3D" id="3.30.70.60">
    <property type="match status" value="1"/>
</dbReference>
<accession>A0A2U3QH31</accession>
<dbReference type="InterPro" id="IPR014717">
    <property type="entry name" value="Transl_elong_EF1B/ribsomal_bS6"/>
</dbReference>
<keyword evidence="2" id="KW-0812">Transmembrane</keyword>
<protein>
    <submittedName>
        <fullName evidence="3">Putative fimbrial assembly protein PilO-like protein</fullName>
    </submittedName>
</protein>
<dbReference type="PANTHER" id="PTHR39555">
    <property type="entry name" value="FIMBRIAL ASSEMBLY PROTEIN PILO-LIKE PROTEIN-RELATED"/>
    <property type="match status" value="1"/>
</dbReference>
<dbReference type="GO" id="GO:0043107">
    <property type="term" value="P:type IV pilus-dependent motility"/>
    <property type="evidence" value="ECO:0007669"/>
    <property type="project" value="InterPro"/>
</dbReference>
<dbReference type="PANTHER" id="PTHR39555:SF1">
    <property type="entry name" value="TYPE IV PILUS INNER MEMBRANE COMPONENT PILO"/>
    <property type="match status" value="1"/>
</dbReference>
<reference evidence="4" key="1">
    <citation type="submission" date="2018-03" db="EMBL/GenBank/DDBJ databases">
        <authorList>
            <person name="Zecchin S."/>
        </authorList>
    </citation>
    <scope>NUCLEOTIDE SEQUENCE [LARGE SCALE GENOMIC DNA]</scope>
</reference>
<gene>
    <name evidence="3" type="ORF">NBG4_30054</name>
</gene>
<keyword evidence="2" id="KW-1133">Transmembrane helix</keyword>
<dbReference type="InterPro" id="IPR007445">
    <property type="entry name" value="PilO"/>
</dbReference>
<dbReference type="GO" id="GO:0043683">
    <property type="term" value="P:type IV pilus assembly"/>
    <property type="evidence" value="ECO:0007669"/>
    <property type="project" value="InterPro"/>
</dbReference>
<dbReference type="Proteomes" id="UP000245125">
    <property type="component" value="Unassembled WGS sequence"/>
</dbReference>
<sequence>MAVKLDVKNLPIYVKVIIAVLPAVIIFIAGGYLLISPKQNEIKKLDAQIDQQNNKIATDQAKAAKLETLKQENEKLLIRLNELKEQLPEEKEISSLLKQISDLSVAAGLEVKSWRPGAKKMHSSGIVSEIPVAVSASGTYHDFAAFLSSLTRLNRIVNITDIKMASPQISKSRALLQISFTATTFSSVTEEDKKEKKK</sequence>
<evidence type="ECO:0000256" key="2">
    <source>
        <dbReference type="SAM" id="Phobius"/>
    </source>
</evidence>
<evidence type="ECO:0000313" key="3">
    <source>
        <dbReference type="EMBL" id="SPQ00660.1"/>
    </source>
</evidence>
<dbReference type="Pfam" id="PF04350">
    <property type="entry name" value="PilO"/>
    <property type="match status" value="1"/>
</dbReference>